<evidence type="ECO:0000256" key="3">
    <source>
        <dbReference type="ARBA" id="ARBA00023004"/>
    </source>
</evidence>
<evidence type="ECO:0000313" key="8">
    <source>
        <dbReference type="RefSeq" id="XP_014665425.1"/>
    </source>
</evidence>
<evidence type="ECO:0000256" key="6">
    <source>
        <dbReference type="SAM" id="Phobius"/>
    </source>
</evidence>
<dbReference type="RefSeq" id="XP_014665425.1">
    <property type="nucleotide sequence ID" value="XM_014809939.1"/>
</dbReference>
<name>A0ABM1DZQ4_PRICU</name>
<feature type="transmembrane region" description="Helical" evidence="6">
    <location>
        <begin position="12"/>
        <end position="37"/>
    </location>
</feature>
<sequence>MSLWLSSSNVSTTAFTCTSTQTILVAVIISLLLRYAWDQVRKGRNLPPGPVGWPLLANLSVLRRSAHASLAELSQRYGDVTSLYIGRRLVVVLSSYAVIREAFVKQGDVFAGRPQLFIDDLSDEHKGIITTDGRQWKQLRKFALVALRQVGMGKPKMERLIADEVSGLLGMFRDTGGRAFDPRRAVVTSVANVVCRMLFGVRYEHDDADFAALLHDLDATFELARNASVLNFAPLLRFVPGGAARRDYVAIDAGVQRLKAFIDAHVGAHEATYDPGHARDITDLFLAEMKKADADAEVYNVEQLKIFLLNLFVGGTMTTFLTIRCSLRFLSEHKSIQKKVQAELEEVIGSGRLPRFQDRKNLPYTEATIMEVQRFGPVVPLGIVHCNTEHTSLRGYEIPKHAVVFANIWSLHMSKEFWGDPETFRPERFFDGTGSLMRPDNLLPFSIGRRVCPGEALAKMELVLFITSILQHFTLTLEAEEELPRDAARGKAWNKKPIAPAAYYITARVRC</sequence>
<dbReference type="PROSITE" id="PS00086">
    <property type="entry name" value="CYTOCHROME_P450"/>
    <property type="match status" value="1"/>
</dbReference>
<evidence type="ECO:0000313" key="7">
    <source>
        <dbReference type="Proteomes" id="UP000695022"/>
    </source>
</evidence>
<evidence type="ECO:0000256" key="2">
    <source>
        <dbReference type="ARBA" id="ARBA00022723"/>
    </source>
</evidence>
<protein>
    <submittedName>
        <fullName evidence="8">Cytochrome P450 2F2-like</fullName>
    </submittedName>
</protein>
<reference evidence="8" key="1">
    <citation type="submission" date="2025-08" db="UniProtKB">
        <authorList>
            <consortium name="RefSeq"/>
        </authorList>
    </citation>
    <scope>IDENTIFICATION</scope>
</reference>
<dbReference type="GeneID" id="106807568"/>
<dbReference type="PANTHER" id="PTHR24300">
    <property type="entry name" value="CYTOCHROME P450 508A4-RELATED"/>
    <property type="match status" value="1"/>
</dbReference>
<dbReference type="PRINTS" id="PR00463">
    <property type="entry name" value="EP450I"/>
</dbReference>
<keyword evidence="5" id="KW-0560">Oxidoreductase</keyword>
<dbReference type="InterPro" id="IPR017972">
    <property type="entry name" value="Cyt_P450_CS"/>
</dbReference>
<comment type="similarity">
    <text evidence="1 5">Belongs to the cytochrome P450 family.</text>
</comment>
<organism evidence="7 8">
    <name type="scientific">Priapulus caudatus</name>
    <name type="common">Priapulid worm</name>
    <dbReference type="NCBI Taxonomy" id="37621"/>
    <lineage>
        <taxon>Eukaryota</taxon>
        <taxon>Metazoa</taxon>
        <taxon>Ecdysozoa</taxon>
        <taxon>Scalidophora</taxon>
        <taxon>Priapulida</taxon>
        <taxon>Priapulimorpha</taxon>
        <taxon>Priapulimorphida</taxon>
        <taxon>Priapulidae</taxon>
        <taxon>Priapulus</taxon>
    </lineage>
</organism>
<dbReference type="Proteomes" id="UP000695022">
    <property type="component" value="Unplaced"/>
</dbReference>
<accession>A0ABM1DZQ4</accession>
<keyword evidence="6" id="KW-0472">Membrane</keyword>
<keyword evidence="2 5" id="KW-0479">Metal-binding</keyword>
<dbReference type="InterPro" id="IPR002401">
    <property type="entry name" value="Cyt_P450_E_grp-I"/>
</dbReference>
<keyword evidence="6" id="KW-0812">Transmembrane</keyword>
<evidence type="ECO:0000256" key="4">
    <source>
        <dbReference type="ARBA" id="ARBA00023033"/>
    </source>
</evidence>
<keyword evidence="3 5" id="KW-0408">Iron</keyword>
<dbReference type="PANTHER" id="PTHR24300:SF397">
    <property type="entry name" value="CYTOCHROME P450 2U1"/>
    <property type="match status" value="1"/>
</dbReference>
<gene>
    <name evidence="8" type="primary">LOC106807568</name>
</gene>
<dbReference type="InterPro" id="IPR036396">
    <property type="entry name" value="Cyt_P450_sf"/>
</dbReference>
<dbReference type="PRINTS" id="PR00385">
    <property type="entry name" value="P450"/>
</dbReference>
<dbReference type="SUPFAM" id="SSF48264">
    <property type="entry name" value="Cytochrome P450"/>
    <property type="match status" value="1"/>
</dbReference>
<dbReference type="InterPro" id="IPR001128">
    <property type="entry name" value="Cyt_P450"/>
</dbReference>
<keyword evidence="4 5" id="KW-0503">Monooxygenase</keyword>
<evidence type="ECO:0000256" key="1">
    <source>
        <dbReference type="ARBA" id="ARBA00010617"/>
    </source>
</evidence>
<dbReference type="InterPro" id="IPR050182">
    <property type="entry name" value="Cytochrome_P450_fam2"/>
</dbReference>
<dbReference type="Pfam" id="PF00067">
    <property type="entry name" value="p450"/>
    <property type="match status" value="1"/>
</dbReference>
<keyword evidence="5" id="KW-0349">Heme</keyword>
<keyword evidence="7" id="KW-1185">Reference proteome</keyword>
<keyword evidence="6" id="KW-1133">Transmembrane helix</keyword>
<evidence type="ECO:0000256" key="5">
    <source>
        <dbReference type="RuleBase" id="RU000461"/>
    </source>
</evidence>
<proteinExistence type="inferred from homology"/>
<dbReference type="Gene3D" id="1.10.630.10">
    <property type="entry name" value="Cytochrome P450"/>
    <property type="match status" value="1"/>
</dbReference>